<dbReference type="OrthoDB" id="2015515at2759"/>
<dbReference type="Gene3D" id="3.20.20.70">
    <property type="entry name" value="Aldolase class I"/>
    <property type="match status" value="1"/>
</dbReference>
<evidence type="ECO:0000256" key="5">
    <source>
        <dbReference type="ARBA" id="ARBA00022679"/>
    </source>
</evidence>
<evidence type="ECO:0000256" key="4">
    <source>
        <dbReference type="ARBA" id="ARBA00018292"/>
    </source>
</evidence>
<dbReference type="Pfam" id="PF00923">
    <property type="entry name" value="TAL_FSA"/>
    <property type="match status" value="1"/>
</dbReference>
<dbReference type="AlphaFoldDB" id="A0A8H7V1J0"/>
<dbReference type="InterPro" id="IPR001585">
    <property type="entry name" value="TAL/FSA"/>
</dbReference>
<dbReference type="NCBIfam" id="NF009001">
    <property type="entry name" value="PRK12346.1"/>
    <property type="match status" value="1"/>
</dbReference>
<dbReference type="HAMAP" id="MF_00492">
    <property type="entry name" value="Transaldolase_1"/>
    <property type="match status" value="1"/>
</dbReference>
<dbReference type="PANTHER" id="PTHR10683:SF18">
    <property type="entry name" value="TRANSALDOLASE"/>
    <property type="match status" value="1"/>
</dbReference>
<dbReference type="InterPro" id="IPR004730">
    <property type="entry name" value="Transaldolase_1"/>
</dbReference>
<dbReference type="InterPro" id="IPR018225">
    <property type="entry name" value="Transaldolase_AS"/>
</dbReference>
<dbReference type="PROSITE" id="PS00958">
    <property type="entry name" value="TRANSALDOLASE_2"/>
    <property type="match status" value="1"/>
</dbReference>
<evidence type="ECO:0000256" key="2">
    <source>
        <dbReference type="ARBA" id="ARBA00008012"/>
    </source>
</evidence>
<dbReference type="NCBIfam" id="TIGR00874">
    <property type="entry name" value="talAB"/>
    <property type="match status" value="1"/>
</dbReference>
<evidence type="ECO:0000313" key="11">
    <source>
        <dbReference type="Proteomes" id="UP000650833"/>
    </source>
</evidence>
<accession>A0A8H7V1J0</accession>
<name>A0A8H7V1J0_9FUNG</name>
<dbReference type="GO" id="GO:0009052">
    <property type="term" value="P:pentose-phosphate shunt, non-oxidative branch"/>
    <property type="evidence" value="ECO:0007669"/>
    <property type="project" value="TreeGrafter"/>
</dbReference>
<dbReference type="CDD" id="cd00957">
    <property type="entry name" value="Transaldolase_TalAB"/>
    <property type="match status" value="1"/>
</dbReference>
<sequence length="322" mass="35534">MSVLEQLKNFTTIVADSGDFESIAQYKPQDATTNPSLILAAAQQPQYAHLIEDAIKYAQSKNISSEEKLDLATDKLLVNFGSEILKIVPGRVSTEVDARLSFNTQATIAKALVLIKLYAENGISKDRVLIKIASTWEGIQAAHVLETQHGIHCNLTLLFGFAQAVACAEAGITLISPFVGRILDWYKKSTGEDYSATSDPGVKSVSKIYNYYKKFGYKTIVMGASFRNTGEIEELAGCDFLTISPALLGSLKDDKKTLERKLSPEAAQSQDLEKVSFFNDEKAFRWEMNQDAMATEKLSEGIRNFAKDGVKLENLLKEKLAL</sequence>
<proteinExistence type="inferred from homology"/>
<evidence type="ECO:0000256" key="9">
    <source>
        <dbReference type="RuleBase" id="RU000501"/>
    </source>
</evidence>
<dbReference type="FunFam" id="3.20.20.70:FF:000088">
    <property type="entry name" value="Transaldolase"/>
    <property type="match status" value="1"/>
</dbReference>
<dbReference type="Proteomes" id="UP000650833">
    <property type="component" value="Unassembled WGS sequence"/>
</dbReference>
<dbReference type="SUPFAM" id="SSF51569">
    <property type="entry name" value="Aldolase"/>
    <property type="match status" value="1"/>
</dbReference>
<reference evidence="10" key="1">
    <citation type="submission" date="2020-12" db="EMBL/GenBank/DDBJ databases">
        <title>Metabolic potential, ecology and presence of endohyphal bacteria is reflected in genomic diversity of Mucoromycotina.</title>
        <authorList>
            <person name="Muszewska A."/>
            <person name="Okrasinska A."/>
            <person name="Steczkiewicz K."/>
            <person name="Drgas O."/>
            <person name="Orlowska M."/>
            <person name="Perlinska-Lenart U."/>
            <person name="Aleksandrzak-Piekarczyk T."/>
            <person name="Szatraj K."/>
            <person name="Zielenkiewicz U."/>
            <person name="Pilsyk S."/>
            <person name="Malc E."/>
            <person name="Mieczkowski P."/>
            <person name="Kruszewska J.S."/>
            <person name="Biernat P."/>
            <person name="Pawlowska J."/>
        </authorList>
    </citation>
    <scope>NUCLEOTIDE SEQUENCE</scope>
    <source>
        <strain evidence="10">CBS 226.32</strain>
    </source>
</reference>
<evidence type="ECO:0000256" key="3">
    <source>
        <dbReference type="ARBA" id="ARBA00013151"/>
    </source>
</evidence>
<gene>
    <name evidence="10" type="ORF">INT46_000890</name>
</gene>
<evidence type="ECO:0000313" key="10">
    <source>
        <dbReference type="EMBL" id="KAG2198114.1"/>
    </source>
</evidence>
<evidence type="ECO:0000256" key="6">
    <source>
        <dbReference type="ARBA" id="ARBA00023126"/>
    </source>
</evidence>
<dbReference type="EMBL" id="JAEPRC010000401">
    <property type="protein sequence ID" value="KAG2198114.1"/>
    <property type="molecule type" value="Genomic_DNA"/>
</dbReference>
<keyword evidence="6 9" id="KW-0570">Pentose shunt</keyword>
<keyword evidence="11" id="KW-1185">Reference proteome</keyword>
<dbReference type="UniPathway" id="UPA00115">
    <property type="reaction ID" value="UER00414"/>
</dbReference>
<dbReference type="EC" id="2.2.1.2" evidence="3 9"/>
<dbReference type="PANTHER" id="PTHR10683">
    <property type="entry name" value="TRANSALDOLASE"/>
    <property type="match status" value="1"/>
</dbReference>
<dbReference type="GO" id="GO:0004801">
    <property type="term" value="F:transaldolase activity"/>
    <property type="evidence" value="ECO:0007669"/>
    <property type="project" value="UniProtKB-EC"/>
</dbReference>
<keyword evidence="5 9" id="KW-0808">Transferase</keyword>
<organism evidence="10 11">
    <name type="scientific">Mucor plumbeus</name>
    <dbReference type="NCBI Taxonomy" id="97098"/>
    <lineage>
        <taxon>Eukaryota</taxon>
        <taxon>Fungi</taxon>
        <taxon>Fungi incertae sedis</taxon>
        <taxon>Mucoromycota</taxon>
        <taxon>Mucoromycotina</taxon>
        <taxon>Mucoromycetes</taxon>
        <taxon>Mucorales</taxon>
        <taxon>Mucorineae</taxon>
        <taxon>Mucoraceae</taxon>
        <taxon>Mucor</taxon>
    </lineage>
</organism>
<keyword evidence="7" id="KW-0704">Schiff base</keyword>
<evidence type="ECO:0000256" key="1">
    <source>
        <dbReference type="ARBA" id="ARBA00004857"/>
    </source>
</evidence>
<dbReference type="GO" id="GO:0005737">
    <property type="term" value="C:cytoplasm"/>
    <property type="evidence" value="ECO:0007669"/>
    <property type="project" value="InterPro"/>
</dbReference>
<evidence type="ECO:0000256" key="8">
    <source>
        <dbReference type="ARBA" id="ARBA00048810"/>
    </source>
</evidence>
<protein>
    <recommendedName>
        <fullName evidence="4 9">Transaldolase</fullName>
        <ecNumber evidence="3 9">2.2.1.2</ecNumber>
    </recommendedName>
</protein>
<comment type="pathway">
    <text evidence="1 9">Carbohydrate degradation; pentose phosphate pathway; D-glyceraldehyde 3-phosphate and beta-D-fructose 6-phosphate from D-ribose 5-phosphate and D-xylulose 5-phosphate (non-oxidative stage): step 2/3.</text>
</comment>
<dbReference type="PROSITE" id="PS01054">
    <property type="entry name" value="TRANSALDOLASE_1"/>
    <property type="match status" value="1"/>
</dbReference>
<dbReference type="GO" id="GO:0005975">
    <property type="term" value="P:carbohydrate metabolic process"/>
    <property type="evidence" value="ECO:0007669"/>
    <property type="project" value="InterPro"/>
</dbReference>
<comment type="similarity">
    <text evidence="2">Belongs to the transaldolase family. Type 1 subfamily.</text>
</comment>
<comment type="function">
    <text evidence="9">Catalyzes the rate-limiting step of the non-oxidative phase in the pentose phosphate pathway. Catalyzes the reversible conversion of sedheptulose-7-phosphate and D-glyceraldehyde 3-phosphate into erythrose-4-phosphate and beta-D-fructose 6-phosphate.</text>
</comment>
<comment type="catalytic activity">
    <reaction evidence="8 9">
        <text>D-sedoheptulose 7-phosphate + D-glyceraldehyde 3-phosphate = D-erythrose 4-phosphate + beta-D-fructose 6-phosphate</text>
        <dbReference type="Rhea" id="RHEA:17053"/>
        <dbReference type="ChEBI" id="CHEBI:16897"/>
        <dbReference type="ChEBI" id="CHEBI:57483"/>
        <dbReference type="ChEBI" id="CHEBI:57634"/>
        <dbReference type="ChEBI" id="CHEBI:59776"/>
        <dbReference type="EC" id="2.2.1.2"/>
    </reaction>
</comment>
<dbReference type="InterPro" id="IPR013785">
    <property type="entry name" value="Aldolase_TIM"/>
</dbReference>
<evidence type="ECO:0000256" key="7">
    <source>
        <dbReference type="ARBA" id="ARBA00023270"/>
    </source>
</evidence>
<comment type="caution">
    <text evidence="10">The sequence shown here is derived from an EMBL/GenBank/DDBJ whole genome shotgun (WGS) entry which is preliminary data.</text>
</comment>